<evidence type="ECO:0000313" key="4">
    <source>
        <dbReference type="Proteomes" id="UP000310818"/>
    </source>
</evidence>
<evidence type="ECO:0000313" key="1">
    <source>
        <dbReference type="EMBL" id="COR42671.1"/>
    </source>
</evidence>
<dbReference type="Proteomes" id="UP000046095">
    <property type="component" value="Unassembled WGS sequence"/>
</dbReference>
<dbReference type="Proteomes" id="UP000310818">
    <property type="component" value="Unassembled WGS sequence"/>
</dbReference>
<dbReference type="EMBL" id="CRVC01000005">
    <property type="protein sequence ID" value="COR42671.1"/>
    <property type="molecule type" value="Genomic_DNA"/>
</dbReference>
<proteinExistence type="predicted"/>
<dbReference type="AlphaFoldDB" id="A0A0T9A5J8"/>
<sequence>MEEFIDALEKEKDHLEKIIEVVSSGGKFLRLPYQKKSRSISENLKLISQNLDRLSCLYNQRGERMTDRELFKLPEDYVESTGLDKITFEVPFELFTKILKGYGHKLAWEDFRQIKIHPSTRTKKTVGQCQFLFSIWMNDHLKPAIKPSKELQKEPVRKTKKQKRLHKLAQNLLHRMKG</sequence>
<dbReference type="RefSeq" id="WP_016397653.1">
    <property type="nucleotide sequence ID" value="NZ_JARYSJ010000017.1"/>
</dbReference>
<reference evidence="2 4" key="2">
    <citation type="submission" date="2019-04" db="EMBL/GenBank/DDBJ databases">
        <authorList>
            <consortium name="Pathogen Informatics"/>
        </authorList>
    </citation>
    <scope>NUCLEOTIDE SEQUENCE [LARGE SCALE GENOMIC DNA]</scope>
    <source>
        <strain evidence="2 4">GPSC211</strain>
    </source>
</reference>
<evidence type="ECO:0000313" key="2">
    <source>
        <dbReference type="EMBL" id="VNH04875.1"/>
    </source>
</evidence>
<dbReference type="PATRIC" id="fig|1313.5272.peg.311"/>
<evidence type="ECO:0000313" key="3">
    <source>
        <dbReference type="Proteomes" id="UP000046095"/>
    </source>
</evidence>
<gene>
    <name evidence="1" type="ORF">ERS021218_00615</name>
    <name evidence="2" type="ORF">SAMEA3353485_01725</name>
</gene>
<protein>
    <submittedName>
        <fullName evidence="1">Uncharacterized protein</fullName>
    </submittedName>
</protein>
<dbReference type="EMBL" id="CAASRX010000022">
    <property type="protein sequence ID" value="VNH04875.1"/>
    <property type="molecule type" value="Genomic_DNA"/>
</dbReference>
<accession>A0A0T9A5J8</accession>
<organism evidence="1 3">
    <name type="scientific">Streptococcus pneumoniae</name>
    <dbReference type="NCBI Taxonomy" id="1313"/>
    <lineage>
        <taxon>Bacteria</taxon>
        <taxon>Bacillati</taxon>
        <taxon>Bacillota</taxon>
        <taxon>Bacilli</taxon>
        <taxon>Lactobacillales</taxon>
        <taxon>Streptococcaceae</taxon>
        <taxon>Streptococcus</taxon>
    </lineage>
</organism>
<reference evidence="1 3" key="1">
    <citation type="submission" date="2015-03" db="EMBL/GenBank/DDBJ databases">
        <authorList>
            <person name="Murphy D."/>
        </authorList>
    </citation>
    <scope>NUCLEOTIDE SEQUENCE [LARGE SCALE GENOMIC DNA]</scope>
    <source>
        <strain evidence="1 3">SMRU1708</strain>
    </source>
</reference>
<name>A0A0T9A5J8_STREE</name>